<gene>
    <name evidence="3" type="ORF">TeGR_g7285</name>
</gene>
<dbReference type="EMBL" id="BRYB01005148">
    <property type="protein sequence ID" value="GMI20979.1"/>
    <property type="molecule type" value="Genomic_DNA"/>
</dbReference>
<reference evidence="3 4" key="1">
    <citation type="journal article" date="2023" name="Commun. Biol.">
        <title>Genome analysis of Parmales, the sister group of diatoms, reveals the evolutionary specialization of diatoms from phago-mixotrophs to photoautotrophs.</title>
        <authorList>
            <person name="Ban H."/>
            <person name="Sato S."/>
            <person name="Yoshikawa S."/>
            <person name="Yamada K."/>
            <person name="Nakamura Y."/>
            <person name="Ichinomiya M."/>
            <person name="Sato N."/>
            <person name="Blanc-Mathieu R."/>
            <person name="Endo H."/>
            <person name="Kuwata A."/>
            <person name="Ogata H."/>
        </authorList>
    </citation>
    <scope>NUCLEOTIDE SEQUENCE [LARGE SCALE GENOMIC DNA]</scope>
</reference>
<dbReference type="Proteomes" id="UP001165060">
    <property type="component" value="Unassembled WGS sequence"/>
</dbReference>
<dbReference type="Gene3D" id="1.20.1050.10">
    <property type="match status" value="1"/>
</dbReference>
<dbReference type="InterPro" id="IPR036282">
    <property type="entry name" value="Glutathione-S-Trfase_C_sf"/>
</dbReference>
<accession>A0ABQ6M7B7</accession>
<dbReference type="SUPFAM" id="SSF52833">
    <property type="entry name" value="Thioredoxin-like"/>
    <property type="match status" value="1"/>
</dbReference>
<dbReference type="SUPFAM" id="SSF47616">
    <property type="entry name" value="GST C-terminal domain-like"/>
    <property type="match status" value="1"/>
</dbReference>
<dbReference type="PANTHER" id="PTHR43968">
    <property type="match status" value="1"/>
</dbReference>
<protein>
    <recommendedName>
        <fullName evidence="2">GST N-terminal domain-containing protein</fullName>
    </recommendedName>
</protein>
<dbReference type="Pfam" id="PF13410">
    <property type="entry name" value="GST_C_2"/>
    <property type="match status" value="1"/>
</dbReference>
<comment type="caution">
    <text evidence="3">The sequence shown here is derived from an EMBL/GenBank/DDBJ whole genome shotgun (WGS) entry which is preliminary data.</text>
</comment>
<feature type="chain" id="PRO_5045277554" description="GST N-terminal domain-containing protein" evidence="1">
    <location>
        <begin position="17"/>
        <end position="292"/>
    </location>
</feature>
<feature type="domain" description="GST N-terminal" evidence="2">
    <location>
        <begin position="97"/>
        <end position="158"/>
    </location>
</feature>
<organism evidence="3 4">
    <name type="scientific">Tetraparma gracilis</name>
    <dbReference type="NCBI Taxonomy" id="2962635"/>
    <lineage>
        <taxon>Eukaryota</taxon>
        <taxon>Sar</taxon>
        <taxon>Stramenopiles</taxon>
        <taxon>Ochrophyta</taxon>
        <taxon>Bolidophyceae</taxon>
        <taxon>Parmales</taxon>
        <taxon>Triparmaceae</taxon>
        <taxon>Tetraparma</taxon>
    </lineage>
</organism>
<proteinExistence type="predicted"/>
<evidence type="ECO:0000313" key="3">
    <source>
        <dbReference type="EMBL" id="GMI20979.1"/>
    </source>
</evidence>
<dbReference type="CDD" id="cd00570">
    <property type="entry name" value="GST_N_family"/>
    <property type="match status" value="1"/>
</dbReference>
<evidence type="ECO:0000259" key="2">
    <source>
        <dbReference type="Pfam" id="PF13417"/>
    </source>
</evidence>
<sequence length="292" mass="30958">MLLLLPLLLLLPPSLPFSLLPSPRPLPPFIHPFIHPRAGNPSPRPSLALPSSNPSNPYPNALARGLSVTPTRAAPLPADPFTLYLPPSFSDPSLPGACPAAHYVRSVLHSKSLPHSLRPTPPGGAPGWLEEHYGGALPALRHGSEAYTDAETIALYLDFFFVGEGHGPSLAGEGVVPEQVAEAANGVFPAFERLVVAGESPEALADVASHLDALAGHLSSSPYLRGAAPTLADYELAPQLHAAAVLRPTLLPGAVGEYLGRMREDGSFMAGMDYRDGDVREGWERKRRAAQK</sequence>
<evidence type="ECO:0000313" key="4">
    <source>
        <dbReference type="Proteomes" id="UP001165060"/>
    </source>
</evidence>
<feature type="signal peptide" evidence="1">
    <location>
        <begin position="1"/>
        <end position="16"/>
    </location>
</feature>
<name>A0ABQ6M7B7_9STRA</name>
<dbReference type="Pfam" id="PF13417">
    <property type="entry name" value="GST_N_3"/>
    <property type="match status" value="1"/>
</dbReference>
<keyword evidence="4" id="KW-1185">Reference proteome</keyword>
<dbReference type="InterPro" id="IPR004045">
    <property type="entry name" value="Glutathione_S-Trfase_N"/>
</dbReference>
<dbReference type="Gene3D" id="3.40.30.10">
    <property type="entry name" value="Glutaredoxin"/>
    <property type="match status" value="1"/>
</dbReference>
<dbReference type="InterPro" id="IPR050983">
    <property type="entry name" value="GST_Omega/HSP26"/>
</dbReference>
<keyword evidence="1" id="KW-0732">Signal</keyword>
<dbReference type="InterPro" id="IPR036249">
    <property type="entry name" value="Thioredoxin-like_sf"/>
</dbReference>
<evidence type="ECO:0000256" key="1">
    <source>
        <dbReference type="SAM" id="SignalP"/>
    </source>
</evidence>
<dbReference type="PANTHER" id="PTHR43968:SF6">
    <property type="entry name" value="GLUTATHIONE S-TRANSFERASE OMEGA"/>
    <property type="match status" value="1"/>
</dbReference>